<dbReference type="PANTHER" id="PTHR20881">
    <property type="entry name" value="3-METHYL-2-OXOBUTANOATE HYDROXYMETHYLTRANSFERASE"/>
    <property type="match status" value="1"/>
</dbReference>
<dbReference type="Pfam" id="PF02548">
    <property type="entry name" value="Pantoate_transf"/>
    <property type="match status" value="1"/>
</dbReference>
<evidence type="ECO:0000313" key="6">
    <source>
        <dbReference type="EMBL" id="MCC8430688.1"/>
    </source>
</evidence>
<comment type="cofactor">
    <cofactor evidence="5">
        <name>Mg(2+)</name>
        <dbReference type="ChEBI" id="CHEBI:18420"/>
    </cofactor>
    <text evidence="5">Binds 1 Mg(2+) ion per subunit.</text>
</comment>
<evidence type="ECO:0000256" key="5">
    <source>
        <dbReference type="HAMAP-Rule" id="MF_00156"/>
    </source>
</evidence>
<dbReference type="Gene3D" id="3.20.20.60">
    <property type="entry name" value="Phosphoenolpyruvate-binding domains"/>
    <property type="match status" value="1"/>
</dbReference>
<feature type="binding site" evidence="5">
    <location>
        <position position="88"/>
    </location>
    <ligand>
        <name>3-methyl-2-oxobutanoate</name>
        <dbReference type="ChEBI" id="CHEBI:11851"/>
    </ligand>
</feature>
<comment type="subunit">
    <text evidence="2 5">Homodecamer; pentamer of dimers.</text>
</comment>
<comment type="caution">
    <text evidence="6">The sequence shown here is derived from an EMBL/GenBank/DDBJ whole genome shotgun (WGS) entry which is preliminary data.</text>
</comment>
<sequence>MSAVTAAKRVSTPQIRARKGGEPIVCLTAYTTQMARWLDPHVDLLLVGDSLGMVVYGFDSTLPVTLDMMIAHGSAVMRGAAHACVIVDLPFGSYQASPEQAFHSAARIMSETGASGVKLEGGEVMAETVRYLVQRGIPVCAHVGLMPQAVNVAGGFKATGRSDEEARQVTRDAEAMAEAGAFAVVLEGTLEPVAAAITRSVSIPTIGIGASPACDGQILVSEDVFGLFSDFTPRFVKRYADLGGKISEAAAAYSADVKARRFPAMEHCFLPKSGGQSRP</sequence>
<dbReference type="NCBIfam" id="TIGR00222">
    <property type="entry name" value="panB"/>
    <property type="match status" value="1"/>
</dbReference>
<keyword evidence="5" id="KW-0479">Metal-binding</keyword>
<feature type="binding site" evidence="5">
    <location>
        <begin position="49"/>
        <end position="50"/>
    </location>
    <ligand>
        <name>3-methyl-2-oxobutanoate</name>
        <dbReference type="ChEBI" id="CHEBI:11851"/>
    </ligand>
</feature>
<feature type="binding site" evidence="5">
    <location>
        <position position="120"/>
    </location>
    <ligand>
        <name>Mg(2+)</name>
        <dbReference type="ChEBI" id="CHEBI:18420"/>
    </ligand>
</feature>
<feature type="binding site" evidence="5">
    <location>
        <position position="118"/>
    </location>
    <ligand>
        <name>3-methyl-2-oxobutanoate</name>
        <dbReference type="ChEBI" id="CHEBI:11851"/>
    </ligand>
</feature>
<evidence type="ECO:0000256" key="1">
    <source>
        <dbReference type="ARBA" id="ARBA00008676"/>
    </source>
</evidence>
<proteinExistence type="inferred from homology"/>
<dbReference type="HAMAP" id="MF_00156">
    <property type="entry name" value="PanB"/>
    <property type="match status" value="1"/>
</dbReference>
<accession>A0ABS8KX60</accession>
<dbReference type="InterPro" id="IPR040442">
    <property type="entry name" value="Pyrv_kinase-like_dom_sf"/>
</dbReference>
<protein>
    <recommendedName>
        <fullName evidence="5">3-methyl-2-oxobutanoate hydroxymethyltransferase</fullName>
        <ecNumber evidence="5">2.1.2.11</ecNumber>
    </recommendedName>
    <alternativeName>
        <fullName evidence="5">Ketopantoate hydroxymethyltransferase</fullName>
        <shortName evidence="5">KPHMT</shortName>
    </alternativeName>
</protein>
<reference evidence="6 7" key="1">
    <citation type="submission" date="2021-11" db="EMBL/GenBank/DDBJ databases">
        <authorList>
            <person name="Lee D.-H."/>
            <person name="Kim S.-B."/>
        </authorList>
    </citation>
    <scope>NUCLEOTIDE SEQUENCE [LARGE SCALE GENOMIC DNA]</scope>
    <source>
        <strain evidence="6 7">KCTC 52223</strain>
    </source>
</reference>
<comment type="catalytic activity">
    <reaction evidence="5">
        <text>(6R)-5,10-methylene-5,6,7,8-tetrahydrofolate + 3-methyl-2-oxobutanoate + H2O = 2-dehydropantoate + (6S)-5,6,7,8-tetrahydrofolate</text>
        <dbReference type="Rhea" id="RHEA:11824"/>
        <dbReference type="ChEBI" id="CHEBI:11561"/>
        <dbReference type="ChEBI" id="CHEBI:11851"/>
        <dbReference type="ChEBI" id="CHEBI:15377"/>
        <dbReference type="ChEBI" id="CHEBI:15636"/>
        <dbReference type="ChEBI" id="CHEBI:57453"/>
        <dbReference type="EC" id="2.1.2.11"/>
    </reaction>
</comment>
<keyword evidence="7" id="KW-1185">Reference proteome</keyword>
<comment type="pathway">
    <text evidence="5">Cofactor biosynthesis; (R)-pantothenate biosynthesis; (R)-pantoate from 3-methyl-2-oxobutanoate: step 1/2.</text>
</comment>
<gene>
    <name evidence="5 6" type="primary">panB</name>
    <name evidence="6" type="ORF">LJ725_17090</name>
</gene>
<keyword evidence="4 5" id="KW-0808">Transferase</keyword>
<comment type="similarity">
    <text evidence="1 5">Belongs to the PanB family.</text>
</comment>
<dbReference type="PANTHER" id="PTHR20881:SF0">
    <property type="entry name" value="3-METHYL-2-OXOBUTANOATE HYDROXYMETHYLTRANSFERASE"/>
    <property type="match status" value="1"/>
</dbReference>
<dbReference type="InterPro" id="IPR015813">
    <property type="entry name" value="Pyrv/PenolPyrv_kinase-like_dom"/>
</dbReference>
<evidence type="ECO:0000256" key="2">
    <source>
        <dbReference type="ARBA" id="ARBA00011424"/>
    </source>
</evidence>
<evidence type="ECO:0000313" key="7">
    <source>
        <dbReference type="Proteomes" id="UP001198862"/>
    </source>
</evidence>
<dbReference type="GO" id="GO:0003864">
    <property type="term" value="F:3-methyl-2-oxobutanoate hydroxymethyltransferase activity"/>
    <property type="evidence" value="ECO:0007669"/>
    <property type="project" value="UniProtKB-EC"/>
</dbReference>
<comment type="function">
    <text evidence="5">Catalyzes the reversible reaction in which hydroxymethyl group from 5,10-methylenetetrahydrofolate is transferred onto alpha-ketoisovalerate to form ketopantoate.</text>
</comment>
<dbReference type="NCBIfam" id="NF001452">
    <property type="entry name" value="PRK00311.1"/>
    <property type="match status" value="1"/>
</dbReference>
<keyword evidence="3 5" id="KW-0566">Pantothenate biosynthesis</keyword>
<evidence type="ECO:0000256" key="3">
    <source>
        <dbReference type="ARBA" id="ARBA00022655"/>
    </source>
</evidence>
<dbReference type="RefSeq" id="WP_230551841.1">
    <property type="nucleotide sequence ID" value="NZ_JAJISD010000007.1"/>
</dbReference>
<dbReference type="InterPro" id="IPR003700">
    <property type="entry name" value="Pantoate_hydroxy_MeTrfase"/>
</dbReference>
<keyword evidence="5" id="KW-0963">Cytoplasm</keyword>
<dbReference type="Proteomes" id="UP001198862">
    <property type="component" value="Unassembled WGS sequence"/>
</dbReference>
<comment type="subcellular location">
    <subcellularLocation>
        <location evidence="5">Cytoplasm</location>
    </subcellularLocation>
</comment>
<feature type="binding site" evidence="5">
    <location>
        <position position="88"/>
    </location>
    <ligand>
        <name>Mg(2+)</name>
        <dbReference type="ChEBI" id="CHEBI:18420"/>
    </ligand>
</feature>
<name>A0ABS8KX60_9HYPH</name>
<organism evidence="6 7">
    <name type="scientific">Reyranella aquatilis</name>
    <dbReference type="NCBI Taxonomy" id="2035356"/>
    <lineage>
        <taxon>Bacteria</taxon>
        <taxon>Pseudomonadati</taxon>
        <taxon>Pseudomonadota</taxon>
        <taxon>Alphaproteobacteria</taxon>
        <taxon>Hyphomicrobiales</taxon>
        <taxon>Reyranellaceae</taxon>
        <taxon>Reyranella</taxon>
    </lineage>
</organism>
<dbReference type="SUPFAM" id="SSF51621">
    <property type="entry name" value="Phosphoenolpyruvate/pyruvate domain"/>
    <property type="match status" value="1"/>
</dbReference>
<feature type="binding site" evidence="5">
    <location>
        <position position="49"/>
    </location>
    <ligand>
        <name>Mg(2+)</name>
        <dbReference type="ChEBI" id="CHEBI:18420"/>
    </ligand>
</feature>
<dbReference type="PIRSF" id="PIRSF000388">
    <property type="entry name" value="Pantoate_hydroxy_MeTrfase"/>
    <property type="match status" value="1"/>
</dbReference>
<dbReference type="EC" id="2.1.2.11" evidence="5"/>
<feature type="active site" description="Proton acceptor" evidence="5">
    <location>
        <position position="187"/>
    </location>
</feature>
<dbReference type="CDD" id="cd06557">
    <property type="entry name" value="KPHMT-like"/>
    <property type="match status" value="1"/>
</dbReference>
<evidence type="ECO:0000256" key="4">
    <source>
        <dbReference type="ARBA" id="ARBA00022679"/>
    </source>
</evidence>
<keyword evidence="5" id="KW-0460">Magnesium</keyword>
<dbReference type="EMBL" id="JAJISD010000007">
    <property type="protein sequence ID" value="MCC8430688.1"/>
    <property type="molecule type" value="Genomic_DNA"/>
</dbReference>